<dbReference type="SUPFAM" id="SSF53822">
    <property type="entry name" value="Periplasmic binding protein-like I"/>
    <property type="match status" value="1"/>
</dbReference>
<keyword evidence="5 12" id="KW-1133">Transmembrane helix</keyword>
<feature type="non-terminal residue" evidence="14">
    <location>
        <position position="579"/>
    </location>
</feature>
<dbReference type="Pfam" id="PF00003">
    <property type="entry name" value="7tm_3"/>
    <property type="match status" value="1"/>
</dbReference>
<dbReference type="PROSITE" id="PS50259">
    <property type="entry name" value="G_PROTEIN_RECEP_F3_4"/>
    <property type="match status" value="1"/>
</dbReference>
<dbReference type="CDD" id="cd15045">
    <property type="entry name" value="7tmC_mGluRs"/>
    <property type="match status" value="1"/>
</dbReference>
<keyword evidence="3" id="KW-1003">Cell membrane</keyword>
<dbReference type="OrthoDB" id="9987222at2759"/>
<dbReference type="EMBL" id="NCKU01000968">
    <property type="protein sequence ID" value="RWS13506.1"/>
    <property type="molecule type" value="Genomic_DNA"/>
</dbReference>
<keyword evidence="6" id="KW-0297">G-protein coupled receptor</keyword>
<feature type="non-terminal residue" evidence="14">
    <location>
        <position position="1"/>
    </location>
</feature>
<evidence type="ECO:0000256" key="4">
    <source>
        <dbReference type="ARBA" id="ARBA00022692"/>
    </source>
</evidence>
<comment type="subcellular location">
    <subcellularLocation>
        <location evidence="1">Cell membrane</location>
        <topology evidence="1">Multi-pass membrane protein</topology>
    </subcellularLocation>
</comment>
<dbReference type="GO" id="GO:0005886">
    <property type="term" value="C:plasma membrane"/>
    <property type="evidence" value="ECO:0007669"/>
    <property type="project" value="UniProtKB-SubCell"/>
</dbReference>
<protein>
    <submittedName>
        <fullName evidence="14">Metabotropic glutamate receptor 4-like protein</fullName>
    </submittedName>
</protein>
<sequence>SDGWSARNLVSDGNELEVEGTISIQPKANPVNGFDDYFLQLTPKNNFRNPWFIEYWEAYFKCKWPNSQATPFNQFYKRNCNGNERMSYENGYEPEKQLQFVSDAVLAFGYAFKAMHKELCNGERGLCNQMLPIDGTLLLKYLKKVHFVGLSGDRFQFTKNGDGPVRYNLIHFKQIEPGVFQWINVGTYEGERLNLDLNKVQFHYSSDEIPVSVCSLPCNKGQAKKYIEGENCCWHCFDCTKYQILIGETRCSDCPNGFLPDEEKLNCIQIPEEYVKADSLIAIFAIGFSSIGILFTLYVIYVFLRYIDTPVVRASGRELSFVLLIGLIMCFSLTFILLLKPSDIVCGIQQLSIGISFALIYSAILTQSNRIYRIFTSGKKTAKRPNFISPKSQLIICFTLVLIQLIFLLLWFAFSPPKAINLYLKREDNQLICSSNVTDSYFIAFIYPILLIIICTVYAILTRKIPEAFNESKHIGFTMYTTCIIWLAFVPIYFTTKTNITLNLTTMSIAINFSATVTLICLFTPKIYIILLHPERNVRQSLMPFTKYGSLRKQCSSVPTNSTFKTELVVQSNGKRTIV</sequence>
<dbReference type="AlphaFoldDB" id="A0A3S3SCJ4"/>
<dbReference type="InterPro" id="IPR017979">
    <property type="entry name" value="GPCR_3_CS"/>
</dbReference>
<evidence type="ECO:0000313" key="15">
    <source>
        <dbReference type="Proteomes" id="UP000285301"/>
    </source>
</evidence>
<dbReference type="Pfam" id="PF07562">
    <property type="entry name" value="NCD3G"/>
    <property type="match status" value="1"/>
</dbReference>
<evidence type="ECO:0000256" key="6">
    <source>
        <dbReference type="ARBA" id="ARBA00023040"/>
    </source>
</evidence>
<keyword evidence="10" id="KW-0807">Transducer</keyword>
<evidence type="ECO:0000256" key="5">
    <source>
        <dbReference type="ARBA" id="ARBA00022989"/>
    </source>
</evidence>
<keyword evidence="7 12" id="KW-0472">Membrane</keyword>
<dbReference type="InterPro" id="IPR017978">
    <property type="entry name" value="GPCR_3_C"/>
</dbReference>
<evidence type="ECO:0000256" key="3">
    <source>
        <dbReference type="ARBA" id="ARBA00022475"/>
    </source>
</evidence>
<dbReference type="GO" id="GO:0004930">
    <property type="term" value="F:G protein-coupled receptor activity"/>
    <property type="evidence" value="ECO:0007669"/>
    <property type="project" value="UniProtKB-KW"/>
</dbReference>
<evidence type="ECO:0000256" key="10">
    <source>
        <dbReference type="ARBA" id="ARBA00023224"/>
    </source>
</evidence>
<evidence type="ECO:0000256" key="2">
    <source>
        <dbReference type="ARBA" id="ARBA00007242"/>
    </source>
</evidence>
<dbReference type="PANTHER" id="PTHR24060">
    <property type="entry name" value="METABOTROPIC GLUTAMATE RECEPTOR"/>
    <property type="match status" value="1"/>
</dbReference>
<reference evidence="14 15" key="1">
    <citation type="journal article" date="2018" name="Gigascience">
        <title>Genomes of trombidid mites reveal novel predicted allergens and laterally-transferred genes associated with secondary metabolism.</title>
        <authorList>
            <person name="Dong X."/>
            <person name="Chaisiri K."/>
            <person name="Xia D."/>
            <person name="Armstrong S.D."/>
            <person name="Fang Y."/>
            <person name="Donnelly M.J."/>
            <person name="Kadowaki T."/>
            <person name="McGarry J.W."/>
            <person name="Darby A.C."/>
            <person name="Makepeace B.L."/>
        </authorList>
    </citation>
    <scope>NUCLEOTIDE SEQUENCE [LARGE SCALE GENOMIC DNA]</scope>
    <source>
        <strain evidence="14">UoL-WK</strain>
    </source>
</reference>
<organism evidence="14 15">
    <name type="scientific">Dinothrombium tinctorium</name>
    <dbReference type="NCBI Taxonomy" id="1965070"/>
    <lineage>
        <taxon>Eukaryota</taxon>
        <taxon>Metazoa</taxon>
        <taxon>Ecdysozoa</taxon>
        <taxon>Arthropoda</taxon>
        <taxon>Chelicerata</taxon>
        <taxon>Arachnida</taxon>
        <taxon>Acari</taxon>
        <taxon>Acariformes</taxon>
        <taxon>Trombidiformes</taxon>
        <taxon>Prostigmata</taxon>
        <taxon>Anystina</taxon>
        <taxon>Parasitengona</taxon>
        <taxon>Trombidioidea</taxon>
        <taxon>Trombidiidae</taxon>
        <taxon>Dinothrombium</taxon>
    </lineage>
</organism>
<proteinExistence type="inferred from homology"/>
<dbReference type="InterPro" id="IPR000162">
    <property type="entry name" value="GPCR_3_mtglu_rcpt"/>
</dbReference>
<name>A0A3S3SCJ4_9ACAR</name>
<evidence type="ECO:0000256" key="11">
    <source>
        <dbReference type="ARBA" id="ARBA00054813"/>
    </source>
</evidence>
<evidence type="ECO:0000256" key="1">
    <source>
        <dbReference type="ARBA" id="ARBA00004651"/>
    </source>
</evidence>
<comment type="function">
    <text evidence="11">G-protein coupled receptor for glutamate. Ligand binding causes a conformation change that triggers signaling via guanine nucleotide-binding proteins (G proteins) and modulates the activity of down-stream effectors.</text>
</comment>
<dbReference type="Pfam" id="PF01094">
    <property type="entry name" value="ANF_receptor"/>
    <property type="match status" value="1"/>
</dbReference>
<feature type="transmembrane region" description="Helical" evidence="12">
    <location>
        <begin position="319"/>
        <end position="339"/>
    </location>
</feature>
<accession>A0A3S3SCJ4</accession>
<dbReference type="InterPro" id="IPR038550">
    <property type="entry name" value="GPCR_3_9-Cys_sf"/>
</dbReference>
<dbReference type="Gene3D" id="3.40.50.2300">
    <property type="match status" value="1"/>
</dbReference>
<dbReference type="Gene3D" id="2.10.50.30">
    <property type="entry name" value="GPCR, family 3, nine cysteines domain"/>
    <property type="match status" value="1"/>
</dbReference>
<feature type="domain" description="G-protein coupled receptors family 3 profile" evidence="13">
    <location>
        <begin position="281"/>
        <end position="546"/>
    </location>
</feature>
<dbReference type="InterPro" id="IPR001828">
    <property type="entry name" value="ANF_lig-bd_rcpt"/>
</dbReference>
<comment type="caution">
    <text evidence="14">The sequence shown here is derived from an EMBL/GenBank/DDBJ whole genome shotgun (WGS) entry which is preliminary data.</text>
</comment>
<feature type="transmembrane region" description="Helical" evidence="12">
    <location>
        <begin position="509"/>
        <end position="531"/>
    </location>
</feature>
<dbReference type="Proteomes" id="UP000285301">
    <property type="component" value="Unassembled WGS sequence"/>
</dbReference>
<dbReference type="PRINTS" id="PR00593">
    <property type="entry name" value="MTABOTROPICR"/>
</dbReference>
<gene>
    <name evidence="14" type="ORF">B4U79_07864</name>
</gene>
<evidence type="ECO:0000259" key="13">
    <source>
        <dbReference type="PROSITE" id="PS50259"/>
    </source>
</evidence>
<evidence type="ECO:0000256" key="7">
    <source>
        <dbReference type="ARBA" id="ARBA00023136"/>
    </source>
</evidence>
<keyword evidence="8 14" id="KW-0675">Receptor</keyword>
<dbReference type="InterPro" id="IPR050726">
    <property type="entry name" value="mGluR"/>
</dbReference>
<feature type="transmembrane region" description="Helical" evidence="12">
    <location>
        <begin position="441"/>
        <end position="462"/>
    </location>
</feature>
<feature type="transmembrane region" description="Helical" evidence="12">
    <location>
        <begin position="351"/>
        <end position="372"/>
    </location>
</feature>
<feature type="transmembrane region" description="Helical" evidence="12">
    <location>
        <begin position="280"/>
        <end position="307"/>
    </location>
</feature>
<feature type="transmembrane region" description="Helical" evidence="12">
    <location>
        <begin position="474"/>
        <end position="494"/>
    </location>
</feature>
<evidence type="ECO:0000256" key="8">
    <source>
        <dbReference type="ARBA" id="ARBA00023170"/>
    </source>
</evidence>
<evidence type="ECO:0000313" key="14">
    <source>
        <dbReference type="EMBL" id="RWS13506.1"/>
    </source>
</evidence>
<keyword evidence="9" id="KW-0325">Glycoprotein</keyword>
<keyword evidence="4 12" id="KW-0812">Transmembrane</keyword>
<dbReference type="STRING" id="1965070.A0A3S3SCJ4"/>
<dbReference type="FunFam" id="2.10.50.30:FF:000001">
    <property type="entry name" value="metabotropic glutamate receptor 1"/>
    <property type="match status" value="1"/>
</dbReference>
<dbReference type="PROSITE" id="PS00981">
    <property type="entry name" value="G_PROTEIN_RECEP_F3_3"/>
    <property type="match status" value="1"/>
</dbReference>
<dbReference type="InterPro" id="IPR011500">
    <property type="entry name" value="GPCR_3_9-Cys_dom"/>
</dbReference>
<feature type="transmembrane region" description="Helical" evidence="12">
    <location>
        <begin position="393"/>
        <end position="414"/>
    </location>
</feature>
<comment type="similarity">
    <text evidence="2">Belongs to the G-protein coupled receptor 3 family.</text>
</comment>
<evidence type="ECO:0000256" key="9">
    <source>
        <dbReference type="ARBA" id="ARBA00023180"/>
    </source>
</evidence>
<keyword evidence="15" id="KW-1185">Reference proteome</keyword>
<evidence type="ECO:0000256" key="12">
    <source>
        <dbReference type="SAM" id="Phobius"/>
    </source>
</evidence>
<dbReference type="InterPro" id="IPR028082">
    <property type="entry name" value="Peripla_BP_I"/>
</dbReference>